<dbReference type="InterPro" id="IPR036875">
    <property type="entry name" value="Znf_CCHC_sf"/>
</dbReference>
<feature type="compositionally biased region" description="Polar residues" evidence="3">
    <location>
        <begin position="434"/>
        <end position="444"/>
    </location>
</feature>
<feature type="region of interest" description="Disordered" evidence="3">
    <location>
        <begin position="267"/>
        <end position="292"/>
    </location>
</feature>
<reference evidence="5" key="1">
    <citation type="journal article" date="2022" name="Int. J. Mol. Sci.">
        <title>Draft Genome of Tanacetum Coccineum: Genomic Comparison of Closely Related Tanacetum-Family Plants.</title>
        <authorList>
            <person name="Yamashiro T."/>
            <person name="Shiraishi A."/>
            <person name="Nakayama K."/>
            <person name="Satake H."/>
        </authorList>
    </citation>
    <scope>NUCLEOTIDE SEQUENCE</scope>
</reference>
<evidence type="ECO:0000256" key="3">
    <source>
        <dbReference type="SAM" id="MobiDB-lite"/>
    </source>
</evidence>
<evidence type="ECO:0000259" key="4">
    <source>
        <dbReference type="PROSITE" id="PS50158"/>
    </source>
</evidence>
<dbReference type="Gene3D" id="4.10.60.10">
    <property type="entry name" value="Zinc finger, CCHC-type"/>
    <property type="match status" value="1"/>
</dbReference>
<feature type="coiled-coil region" evidence="2">
    <location>
        <begin position="345"/>
        <end position="395"/>
    </location>
</feature>
<gene>
    <name evidence="5" type="ORF">Tco_0628520</name>
</gene>
<evidence type="ECO:0000256" key="1">
    <source>
        <dbReference type="PROSITE-ProRule" id="PRU00047"/>
    </source>
</evidence>
<feature type="domain" description="CCHC-type" evidence="4">
    <location>
        <begin position="251"/>
        <end position="268"/>
    </location>
</feature>
<reference evidence="5" key="2">
    <citation type="submission" date="2022-01" db="EMBL/GenBank/DDBJ databases">
        <authorList>
            <person name="Yamashiro T."/>
            <person name="Shiraishi A."/>
            <person name="Satake H."/>
            <person name="Nakayama K."/>
        </authorList>
    </citation>
    <scope>NUCLEOTIDE SEQUENCE</scope>
</reference>
<keyword evidence="1" id="KW-0479">Metal-binding</keyword>
<keyword evidence="1" id="KW-0863">Zinc-finger</keyword>
<feature type="region of interest" description="Disordered" evidence="3">
    <location>
        <begin position="232"/>
        <end position="252"/>
    </location>
</feature>
<dbReference type="InterPro" id="IPR001878">
    <property type="entry name" value="Znf_CCHC"/>
</dbReference>
<keyword evidence="2" id="KW-0175">Coiled coil</keyword>
<dbReference type="Pfam" id="PF14223">
    <property type="entry name" value="Retrotran_gag_2"/>
    <property type="match status" value="1"/>
</dbReference>
<accession>A0ABQ4WQR6</accession>
<evidence type="ECO:0000256" key="2">
    <source>
        <dbReference type="SAM" id="Coils"/>
    </source>
</evidence>
<sequence>MNGDFPPLAKNEVTQILEVVPFEQQDDDLKKKLAKNNEAKMVLYNALPKKEYERIFMCKTAKDIWQSLLITHQGNSQVKDNKIDLLVQQYEQFSILEEESIDSGFARFNTIITSLKALDEGFSSKNYVRKFLRALHPKWRAKVTAIEESKDLSSLALDELIGNLKVHEVVMEKDSKIYKGKKERIKSIALKAKKESSDDETSTSGSDDEEYAMAVRNFKKFFRRKGKFVRQPREERKSFRQRDEKKGKSDRKCFRCGDPSHLIGDCPKTSRNKDQKAFIGGSWSDSENDAEDKTNDETCLMAQSSNEVTLNSSYYSDNASSLDNDNMQIEYDSLCEISLKIINKNKILKTKRDLLEKEILELNEKIKKLERSKEIEMACKSCDELKLENAKLKETQVKFVKFDKSANSLREMLNNQKSPSCKIGLGFDSDKASTSGTKTMSFVGSSAEKVTDGSTIKGHGSTLPGSVSRKDSEKGTEHVFSPPMSSRSDFVITRKKLIHNSIDESKKPSLKPSLKSGIGYVKTESRSKTPPHRRNISSQPRYHTPQSRRNSR</sequence>
<keyword evidence="1" id="KW-0862">Zinc</keyword>
<feature type="compositionally biased region" description="Polar residues" evidence="3">
    <location>
        <begin position="536"/>
        <end position="552"/>
    </location>
</feature>
<dbReference type="PROSITE" id="PS50158">
    <property type="entry name" value="ZF_CCHC"/>
    <property type="match status" value="1"/>
</dbReference>
<feature type="region of interest" description="Disordered" evidence="3">
    <location>
        <begin position="434"/>
        <end position="487"/>
    </location>
</feature>
<feature type="compositionally biased region" description="Basic and acidic residues" evidence="3">
    <location>
        <begin position="468"/>
        <end position="477"/>
    </location>
</feature>
<dbReference type="EMBL" id="BQNB010008850">
    <property type="protein sequence ID" value="GJS55158.1"/>
    <property type="molecule type" value="Genomic_DNA"/>
</dbReference>
<evidence type="ECO:0000313" key="5">
    <source>
        <dbReference type="EMBL" id="GJS55158.1"/>
    </source>
</evidence>
<evidence type="ECO:0000313" key="6">
    <source>
        <dbReference type="Proteomes" id="UP001151760"/>
    </source>
</evidence>
<dbReference type="SUPFAM" id="SSF57756">
    <property type="entry name" value="Retrovirus zinc finger-like domains"/>
    <property type="match status" value="1"/>
</dbReference>
<proteinExistence type="predicted"/>
<comment type="caution">
    <text evidence="5">The sequence shown here is derived from an EMBL/GenBank/DDBJ whole genome shotgun (WGS) entry which is preliminary data.</text>
</comment>
<name>A0ABQ4WQR6_9ASTR</name>
<dbReference type="PANTHER" id="PTHR34676:SF28">
    <property type="entry name" value="ZINC FINGER, CCHC-TYPE, RIBONUCLEASE H-LIKE DOMAIN, GAG-PRE-INTEGRASE DOMAIN PROTEIN-RELATED"/>
    <property type="match status" value="1"/>
</dbReference>
<feature type="region of interest" description="Disordered" evidence="3">
    <location>
        <begin position="503"/>
        <end position="552"/>
    </location>
</feature>
<dbReference type="PANTHER" id="PTHR34676">
    <property type="entry name" value="DUF4219 DOMAIN-CONTAINING PROTEIN-RELATED"/>
    <property type="match status" value="1"/>
</dbReference>
<organism evidence="5 6">
    <name type="scientific">Tanacetum coccineum</name>
    <dbReference type="NCBI Taxonomy" id="301880"/>
    <lineage>
        <taxon>Eukaryota</taxon>
        <taxon>Viridiplantae</taxon>
        <taxon>Streptophyta</taxon>
        <taxon>Embryophyta</taxon>
        <taxon>Tracheophyta</taxon>
        <taxon>Spermatophyta</taxon>
        <taxon>Magnoliopsida</taxon>
        <taxon>eudicotyledons</taxon>
        <taxon>Gunneridae</taxon>
        <taxon>Pentapetalae</taxon>
        <taxon>asterids</taxon>
        <taxon>campanulids</taxon>
        <taxon>Asterales</taxon>
        <taxon>Asteraceae</taxon>
        <taxon>Asteroideae</taxon>
        <taxon>Anthemideae</taxon>
        <taxon>Anthemidinae</taxon>
        <taxon>Tanacetum</taxon>
    </lineage>
</organism>
<keyword evidence="6" id="KW-1185">Reference proteome</keyword>
<dbReference type="Proteomes" id="UP001151760">
    <property type="component" value="Unassembled WGS sequence"/>
</dbReference>
<protein>
    <submittedName>
        <fullName evidence="5">Zf-CCHC domain-containing protein</fullName>
    </submittedName>
</protein>